<dbReference type="HAMAP" id="MF_00135">
    <property type="entry name" value="PRAI"/>
    <property type="match status" value="1"/>
</dbReference>
<evidence type="ECO:0000256" key="8">
    <source>
        <dbReference type="ARBA" id="ARBA00023235"/>
    </source>
</evidence>
<dbReference type="EC" id="5.3.1.24" evidence="3 9"/>
<dbReference type="EMBL" id="AOSV01000038">
    <property type="protein sequence ID" value="EMG35834.1"/>
    <property type="molecule type" value="Genomic_DNA"/>
</dbReference>
<dbReference type="Proteomes" id="UP000011922">
    <property type="component" value="Unassembled WGS sequence"/>
</dbReference>
<dbReference type="GO" id="GO:0000162">
    <property type="term" value="P:L-tryptophan biosynthetic process"/>
    <property type="evidence" value="ECO:0007669"/>
    <property type="project" value="UniProtKB-UniRule"/>
</dbReference>
<evidence type="ECO:0000256" key="3">
    <source>
        <dbReference type="ARBA" id="ARBA00012572"/>
    </source>
</evidence>
<dbReference type="Gene3D" id="3.20.20.70">
    <property type="entry name" value="Aldolase class I"/>
    <property type="match status" value="1"/>
</dbReference>
<proteinExistence type="inferred from homology"/>
<keyword evidence="8 9" id="KW-0413">Isomerase</keyword>
<dbReference type="SUPFAM" id="SSF51366">
    <property type="entry name" value="Ribulose-phoshate binding barrel"/>
    <property type="match status" value="1"/>
</dbReference>
<name>M5PPD0_DESAF</name>
<evidence type="ECO:0000256" key="9">
    <source>
        <dbReference type="HAMAP-Rule" id="MF_00135"/>
    </source>
</evidence>
<evidence type="ECO:0000259" key="10">
    <source>
        <dbReference type="Pfam" id="PF00697"/>
    </source>
</evidence>
<dbReference type="PANTHER" id="PTHR42894:SF1">
    <property type="entry name" value="N-(5'-PHOSPHORIBOSYL)ANTHRANILATE ISOMERASE"/>
    <property type="match status" value="1"/>
</dbReference>
<evidence type="ECO:0000313" key="11">
    <source>
        <dbReference type="EMBL" id="EMG35834.1"/>
    </source>
</evidence>
<protein>
    <recommendedName>
        <fullName evidence="4 9">N-(5'-phosphoribosyl)anthranilate isomerase</fullName>
        <shortName evidence="9">PRAI</shortName>
        <ecNumber evidence="3 9">5.3.1.24</ecNumber>
    </recommendedName>
</protein>
<evidence type="ECO:0000313" key="12">
    <source>
        <dbReference type="Proteomes" id="UP000011922"/>
    </source>
</evidence>
<dbReference type="InterPro" id="IPR001240">
    <property type="entry name" value="PRAI_dom"/>
</dbReference>
<evidence type="ECO:0000256" key="2">
    <source>
        <dbReference type="ARBA" id="ARBA00004664"/>
    </source>
</evidence>
<dbReference type="InterPro" id="IPR013785">
    <property type="entry name" value="Aldolase_TIM"/>
</dbReference>
<feature type="domain" description="N-(5'phosphoribosyl) anthranilate isomerase (PRAI)" evidence="10">
    <location>
        <begin position="56"/>
        <end position="231"/>
    </location>
</feature>
<keyword evidence="6 9" id="KW-0822">Tryptophan biosynthesis</keyword>
<sequence>MPAENALHHVFLPRLPVVQVAGVVDVAEARLLDHLGVDLIGFPLRLDVHAPDLDEAQAAEVIRAAGISGKSVCITYESDPARVVALCQGLGVRLVQLHGPVQAEACRRIKEIDPGLGIMKSIVVGRDGDMARLYALLSAYAPFVDAFITDTFDPATGASGATGRTHDWVVSRALTQAAEALDRPLMLAGGLNAENVADAIRAVRPWGVDAHTGLEDGSGRKDPDKVRRFVEEAHAAFSVFRKFTSYDSEWPFHRP</sequence>
<gene>
    <name evidence="9" type="primary">trpF</name>
    <name evidence="11" type="ORF">PCS_03317</name>
</gene>
<dbReference type="GO" id="GO:0004640">
    <property type="term" value="F:phosphoribosylanthranilate isomerase activity"/>
    <property type="evidence" value="ECO:0007669"/>
    <property type="project" value="UniProtKB-UniRule"/>
</dbReference>
<dbReference type="PANTHER" id="PTHR42894">
    <property type="entry name" value="N-(5'-PHOSPHORIBOSYL)ANTHRANILATE ISOMERASE"/>
    <property type="match status" value="1"/>
</dbReference>
<dbReference type="OrthoDB" id="9796196at2"/>
<dbReference type="InterPro" id="IPR011060">
    <property type="entry name" value="RibuloseP-bd_barrel"/>
</dbReference>
<comment type="similarity">
    <text evidence="9">Belongs to the TrpF family.</text>
</comment>
<keyword evidence="7 9" id="KW-0057">Aromatic amino acid biosynthesis</keyword>
<dbReference type="UniPathway" id="UPA00035">
    <property type="reaction ID" value="UER00042"/>
</dbReference>
<dbReference type="AlphaFoldDB" id="M5PPD0"/>
<dbReference type="Pfam" id="PF00697">
    <property type="entry name" value="PRAI"/>
    <property type="match status" value="1"/>
</dbReference>
<accession>M5PPD0</accession>
<dbReference type="CDD" id="cd00405">
    <property type="entry name" value="PRAI"/>
    <property type="match status" value="1"/>
</dbReference>
<dbReference type="InterPro" id="IPR044643">
    <property type="entry name" value="TrpF_fam"/>
</dbReference>
<comment type="catalytic activity">
    <reaction evidence="1 9">
        <text>N-(5-phospho-beta-D-ribosyl)anthranilate = 1-(2-carboxyphenylamino)-1-deoxy-D-ribulose 5-phosphate</text>
        <dbReference type="Rhea" id="RHEA:21540"/>
        <dbReference type="ChEBI" id="CHEBI:18277"/>
        <dbReference type="ChEBI" id="CHEBI:58613"/>
        <dbReference type="EC" id="5.3.1.24"/>
    </reaction>
</comment>
<evidence type="ECO:0000256" key="5">
    <source>
        <dbReference type="ARBA" id="ARBA00022605"/>
    </source>
</evidence>
<organism evidence="11 12">
    <name type="scientific">Desulfocurvibacter africanus PCS</name>
    <dbReference type="NCBI Taxonomy" id="1262666"/>
    <lineage>
        <taxon>Bacteria</taxon>
        <taxon>Pseudomonadati</taxon>
        <taxon>Thermodesulfobacteriota</taxon>
        <taxon>Desulfovibrionia</taxon>
        <taxon>Desulfovibrionales</taxon>
        <taxon>Desulfovibrionaceae</taxon>
        <taxon>Desulfocurvibacter</taxon>
    </lineage>
</organism>
<evidence type="ECO:0000256" key="6">
    <source>
        <dbReference type="ARBA" id="ARBA00022822"/>
    </source>
</evidence>
<dbReference type="PATRIC" id="fig|1262666.3.peg.3370"/>
<comment type="caution">
    <text evidence="11">The sequence shown here is derived from an EMBL/GenBank/DDBJ whole genome shotgun (WGS) entry which is preliminary data.</text>
</comment>
<comment type="pathway">
    <text evidence="2 9">Amino-acid biosynthesis; L-tryptophan biosynthesis; L-tryptophan from chorismate: step 3/5.</text>
</comment>
<keyword evidence="5 9" id="KW-0028">Amino-acid biosynthesis</keyword>
<evidence type="ECO:0000256" key="7">
    <source>
        <dbReference type="ARBA" id="ARBA00023141"/>
    </source>
</evidence>
<reference evidence="11 12" key="1">
    <citation type="journal article" date="2013" name="Genome Announc.">
        <title>Draft Genome Sequence for Desulfovibrio africanus Strain PCS.</title>
        <authorList>
            <person name="Brown S.D."/>
            <person name="Utturkar S.M."/>
            <person name="Arkin A.P."/>
            <person name="Deutschbauer A.M."/>
            <person name="Elias D.A."/>
            <person name="Hazen T.C."/>
            <person name="Chakraborty R."/>
        </authorList>
    </citation>
    <scope>NUCLEOTIDE SEQUENCE [LARGE SCALE GENOMIC DNA]</scope>
    <source>
        <strain evidence="11 12">PCS</strain>
    </source>
</reference>
<evidence type="ECO:0000256" key="1">
    <source>
        <dbReference type="ARBA" id="ARBA00001164"/>
    </source>
</evidence>
<dbReference type="RefSeq" id="WP_005989214.1">
    <property type="nucleotide sequence ID" value="NZ_AOSV01000038.1"/>
</dbReference>
<evidence type="ECO:0000256" key="4">
    <source>
        <dbReference type="ARBA" id="ARBA00022272"/>
    </source>
</evidence>